<keyword evidence="2" id="KW-1185">Reference proteome</keyword>
<evidence type="ECO:0000313" key="2">
    <source>
        <dbReference type="Proteomes" id="UP001433508"/>
    </source>
</evidence>
<organism evidence="1 2">
    <name type="scientific">Lipomyces kononenkoae</name>
    <name type="common">Yeast</name>
    <dbReference type="NCBI Taxonomy" id="34357"/>
    <lineage>
        <taxon>Eukaryota</taxon>
        <taxon>Fungi</taxon>
        <taxon>Dikarya</taxon>
        <taxon>Ascomycota</taxon>
        <taxon>Saccharomycotina</taxon>
        <taxon>Lipomycetes</taxon>
        <taxon>Lipomycetales</taxon>
        <taxon>Lipomycetaceae</taxon>
        <taxon>Lipomyces</taxon>
    </lineage>
</organism>
<dbReference type="EMBL" id="MU971492">
    <property type="protein sequence ID" value="KAK9234285.1"/>
    <property type="molecule type" value="Genomic_DNA"/>
</dbReference>
<reference evidence="2" key="1">
    <citation type="journal article" date="2024" name="Front. Bioeng. Biotechnol.">
        <title>Genome-scale model development and genomic sequencing of the oleaginous clade Lipomyces.</title>
        <authorList>
            <person name="Czajka J.J."/>
            <person name="Han Y."/>
            <person name="Kim J."/>
            <person name="Mondo S.J."/>
            <person name="Hofstad B.A."/>
            <person name="Robles A."/>
            <person name="Haridas S."/>
            <person name="Riley R."/>
            <person name="LaButti K."/>
            <person name="Pangilinan J."/>
            <person name="Andreopoulos W."/>
            <person name="Lipzen A."/>
            <person name="Yan J."/>
            <person name="Wang M."/>
            <person name="Ng V."/>
            <person name="Grigoriev I.V."/>
            <person name="Spatafora J.W."/>
            <person name="Magnuson J.K."/>
            <person name="Baker S.E."/>
            <person name="Pomraning K.R."/>
        </authorList>
    </citation>
    <scope>NUCLEOTIDE SEQUENCE [LARGE SCALE GENOMIC DNA]</scope>
    <source>
        <strain evidence="2">CBS 7786</strain>
    </source>
</reference>
<evidence type="ECO:0000313" key="1">
    <source>
        <dbReference type="EMBL" id="KAK9234285.1"/>
    </source>
</evidence>
<dbReference type="Proteomes" id="UP001433508">
    <property type="component" value="Unassembled WGS sequence"/>
</dbReference>
<accession>A0ACC3SRM3</accession>
<gene>
    <name evidence="1" type="ORF">V1525DRAFT_367154</name>
</gene>
<proteinExistence type="predicted"/>
<name>A0ACC3SRM3_LIPKO</name>
<comment type="caution">
    <text evidence="1">The sequence shown here is derived from an EMBL/GenBank/DDBJ whole genome shotgun (WGS) entry which is preliminary data.</text>
</comment>
<protein>
    <submittedName>
        <fullName evidence="1">Uncharacterized protein</fullName>
    </submittedName>
</protein>
<sequence length="377" mass="42870">MWSFLVKVKTTRFVIQITAFGLLSLFVAASILYIMSDRDSSLLAIKYQPALSDGRWPTIPNIVHYVHLMSEPQGEIQLELKHFISIYSASLYFNPDVIYIHTDATDSELERAKSSNETLNKWSRLIFNLPKVVVNKETAPDYASNGEKIRNLENKSDFVRAKMVYELGGIYLDWDVHALRDFKPLREAGFANVVGLQLDDLVNSGCYMAIKGSEMMRIWLKYEHIVYDGGWLTHAVILLTDLSRRLVQIPYEVLILDRYALAPSGWWRDDAQALFGSHSQSQAPNLAAADPHRPPLTTANAEELWEAGRASSREEWEKDYSNSYAIHAFKNIDRGHPLDNFDKITLQYVLSRQSNFARAIYPAIQHAVEAGIISLGD</sequence>